<evidence type="ECO:0000313" key="1">
    <source>
        <dbReference type="EMBL" id="KAG9227637.1"/>
    </source>
</evidence>
<name>A0ACB7JAL3_PLECO</name>
<reference evidence="1 2" key="1">
    <citation type="journal article" date="2021" name="Appl. Environ. Microbiol.">
        <title>Genetic linkage and physical mapping for an oyster mushroom Pleurotus cornucopiae and QTL analysis for the trait cap color.</title>
        <authorList>
            <person name="Zhang Y."/>
            <person name="Gao W."/>
            <person name="Sonnenberg A."/>
            <person name="Chen Q."/>
            <person name="Zhang J."/>
            <person name="Huang C."/>
        </authorList>
    </citation>
    <scope>NUCLEOTIDE SEQUENCE [LARGE SCALE GENOMIC DNA]</scope>
    <source>
        <strain evidence="1">CCMSSC00406</strain>
    </source>
</reference>
<evidence type="ECO:0000313" key="2">
    <source>
        <dbReference type="Proteomes" id="UP000824881"/>
    </source>
</evidence>
<keyword evidence="2" id="KW-1185">Reference proteome</keyword>
<dbReference type="EMBL" id="WQMT02000001">
    <property type="protein sequence ID" value="KAG9227637.1"/>
    <property type="molecule type" value="Genomic_DNA"/>
</dbReference>
<proteinExistence type="predicted"/>
<organism evidence="1 2">
    <name type="scientific">Pleurotus cornucopiae</name>
    <name type="common">Cornucopia mushroom</name>
    <dbReference type="NCBI Taxonomy" id="5321"/>
    <lineage>
        <taxon>Eukaryota</taxon>
        <taxon>Fungi</taxon>
        <taxon>Dikarya</taxon>
        <taxon>Basidiomycota</taxon>
        <taxon>Agaricomycotina</taxon>
        <taxon>Agaricomycetes</taxon>
        <taxon>Agaricomycetidae</taxon>
        <taxon>Agaricales</taxon>
        <taxon>Pleurotineae</taxon>
        <taxon>Pleurotaceae</taxon>
        <taxon>Pleurotus</taxon>
    </lineage>
</organism>
<sequence>MSLLASNATSLPDLLLFTAPPSERTLNWTNVAIAFAFVFLDVVTSFAFGLGIGTSLLSAAARCVVQLSLVAVILRKVFESNSPWVVAFFAGRFSFHSARRFGFVLLNLLGTFETVVNKADRRHKYMFFSTLSGMLVSSIPISIIGARFAMAKNPFWEPAEFIPIVGMLCGNTISGIVVSVNYLLKEVEENRDKVEMYLAFGATRMEACKPMATDALRLALAPIVNRMSVLGIISIPGMMTGAILGGASVEYAARLQVIIIFMISASTTLAAIVATGAALAVVVDGEHRVREDRVDGRPHVNNRPVKKYKGQTPDSSSHPSRPSFDEDAAALETAIQEAPRDHSTAKRHALIRDGYRCLITGRYDRAAEKKLDITPEELVAYGGLIATQCAHIIPIPASTHFDVNITRKPTPANIAPRSLPHQVRFDNYSLFVGDQRVFIHSGEFHTFRLPVPSLWPDILQKAKAAGLNAVSVYTHMGLINPSPGVVDFGGFRALQPLFDAAKDAGIFIVLRPGPYINAETTAGGIAHWATSEVAGNLRTGDADWKAAWQAYIQGIIENELDISASKPFKLVSTHLSCVGFSRAQALLDNEFQQAPEGHAQYFVDLEEAYRASSIVVPLTYNDPGEGRNFINGTGAVDLYGVDAYPQRYDCSHPTVWHDVPTGYPQYHAEVNPSQPWYIPEFQGGSFDAWGPTSPGYGPCRTLTGADFQSVFNLQLWASNAKLINYYMFYGGTSWGAIPFHGVYTSYGFDHVLIHTSDRDPVRYDYGASLQESRQLTSKFDELKRQGLFLRSSPEFYKTDWVGDTSTGATSTTSTAAFATLLRNPDTKARFYILRQADVTSTAVIDFKLNVSTSAGNIQVPRVASAITLGGRQSKVVVTDYVFGSSRLLYSTAQVFFAGAIDGRDVLFLFGDSAQEHELDLTLSGTRRGTRPPSSTVRFTTSLSSSRMTVSFLPGIEGPVTVWDSDKQLVLFSDTATAATFWAPTIAGKASDPLRNFWQIGTNTTILVGGPHLVRSASISGSRLDLKGDLSESVRLSVIAPSNVRSVTWNGERVDVDVRTSSQLTFRGGFVSTLKATTREIKIPKLGKWKFSDSLPEIRAGFSDQKWVVADHTSTNIPYKPYYGDGRILYGCDYGFCENIVLWRGHFNATGDEKSVNLSINGGEGALSIVHEDSFLSGSLAFAASVWLNHVFLNTSYGNSTNNQNILEETDDRFTFPPGALFRGDNVLTIVQRTQVPLKVLAACEGSSWIQATSPSGAYKGKSAGIRNKVRGIMNEGGLFGERQGWHLPGFDTSSWKARDLASGLPGSAAGVGFFVTTFNLNIPQGFDAFLSFTFNEPLGQPYRALLFVNGWHMGKRVGNLGPQAKFPVHEGILDYRGRNTIAVALWTMESDVPISPDLQLTLDGVVEGGVGDVKGTTSLFVRRPGPDIMSPNLGQPQNWLASKAPSTRFKVPLDAVHAALVGSIINMHRQVVKSSIAQFNRVSLADVISGVRPVLRILLPAQRHVPHGKVSTRRSLVVTWTDGIVPSLSSMILARRRPPSDGQNQASQLAPHPGSVLAQFTGFATAFAPKSATNARSSRTTFGMSFA</sequence>
<comment type="caution">
    <text evidence="1">The sequence shown here is derived from an EMBL/GenBank/DDBJ whole genome shotgun (WGS) entry which is preliminary data.</text>
</comment>
<dbReference type="Proteomes" id="UP000824881">
    <property type="component" value="Unassembled WGS sequence"/>
</dbReference>
<gene>
    <name evidence="1" type="ORF">CCMSSC00406_0000717</name>
</gene>
<protein>
    <submittedName>
        <fullName evidence="1">Uncharacterized protein</fullName>
    </submittedName>
</protein>
<accession>A0ACB7JAL3</accession>